<name>A0A4S4A6N1_9HYPH</name>
<comment type="caution">
    <text evidence="10">The sequence shown here is derived from an EMBL/GenBank/DDBJ whole genome shotgun (WGS) entry which is preliminary data.</text>
</comment>
<keyword evidence="6" id="KW-0558">Oxidation</keyword>
<organism evidence="10 11">
    <name type="scientific">Allorhizobium terrae</name>
    <dbReference type="NCBI Taxonomy" id="1848972"/>
    <lineage>
        <taxon>Bacteria</taxon>
        <taxon>Pseudomonadati</taxon>
        <taxon>Pseudomonadota</taxon>
        <taxon>Alphaproteobacteria</taxon>
        <taxon>Hyphomicrobiales</taxon>
        <taxon>Rhizobiaceae</taxon>
        <taxon>Rhizobium/Agrobacterium group</taxon>
        <taxon>Allorhizobium</taxon>
    </lineage>
</organism>
<sequence length="480" mass="50643">MMTTEQFYINGRWVAPLSSDVMDIVSPGNGAVCGRVALGSVADVDLAVAAAKRAFESWSQTAPAERRAVLERIVEIYARRSNDIADAMMLEMGAPKTLARGAQAGVGLGHLKDFVRAMDQIHWERPLFQGDTENHIVMEAKGVAALITPWNWPMNQVTLKVGAALAAGCTMVLKPSELSPLSAVVFAEILDEAGVPAGVFNLVQGTGPVVGERLAGHPDVAVISLTGSTRAGIAVTKTGADTIKRVGLELGGKGANIIFADTDVEAAATQTAQHMFRNSGQSCNAPSRMLVERSVYDRAVAAAAAVADQVKVGRPEAEDTQMGPVVSAAQHQRIQSLIRKGISEGAVIVAGGPDNPEGLNDGFYVKPTVFSGANNEMTIAREEIFGPVLTIIPFDDEAEAVAIANDSVYGLAAYIWTGDSERARRVSRKLRSGMVRLNGSDLPYGAPFGGFGQSGIGREGGVWGIEEYLEVKAISGWIAA</sequence>
<dbReference type="InterPro" id="IPR016161">
    <property type="entry name" value="Ald_DH/histidinol_DH"/>
</dbReference>
<keyword evidence="3" id="KW-0521">NADP</keyword>
<dbReference type="GO" id="GO:0046872">
    <property type="term" value="F:metal ion binding"/>
    <property type="evidence" value="ECO:0007669"/>
    <property type="project" value="UniProtKB-KW"/>
</dbReference>
<comment type="similarity">
    <text evidence="1">Belongs to the aldehyde dehydrogenase family.</text>
</comment>
<dbReference type="AlphaFoldDB" id="A0A4S4A6N1"/>
<evidence type="ECO:0000313" key="11">
    <source>
        <dbReference type="Proteomes" id="UP000310754"/>
    </source>
</evidence>
<proteinExistence type="inferred from homology"/>
<dbReference type="FunFam" id="3.40.605.10:FF:000007">
    <property type="entry name" value="NAD/NADP-dependent betaine aldehyde dehydrogenase"/>
    <property type="match status" value="1"/>
</dbReference>
<dbReference type="EC" id="1.2.1.3" evidence="7"/>
<dbReference type="CDD" id="cd07138">
    <property type="entry name" value="ALDH_CddD_SSP0762"/>
    <property type="match status" value="1"/>
</dbReference>
<evidence type="ECO:0000259" key="9">
    <source>
        <dbReference type="Pfam" id="PF00171"/>
    </source>
</evidence>
<dbReference type="PANTHER" id="PTHR42804">
    <property type="entry name" value="ALDEHYDE DEHYDROGENASE"/>
    <property type="match status" value="1"/>
</dbReference>
<dbReference type="RefSeq" id="WP_146930446.1">
    <property type="nucleotide sequence ID" value="NZ_SSOA01000001.1"/>
</dbReference>
<feature type="domain" description="Aldehyde dehydrogenase" evidence="9">
    <location>
        <begin position="13"/>
        <end position="474"/>
    </location>
</feature>
<protein>
    <recommendedName>
        <fullName evidence="7">aldehyde dehydrogenase (NAD(+))</fullName>
        <ecNumber evidence="7">1.2.1.3</ecNumber>
    </recommendedName>
</protein>
<comment type="catalytic activity">
    <reaction evidence="8">
        <text>an aldehyde + NAD(+) + H2O = a carboxylate + NADH + 2 H(+)</text>
        <dbReference type="Rhea" id="RHEA:16185"/>
        <dbReference type="ChEBI" id="CHEBI:15377"/>
        <dbReference type="ChEBI" id="CHEBI:15378"/>
        <dbReference type="ChEBI" id="CHEBI:17478"/>
        <dbReference type="ChEBI" id="CHEBI:29067"/>
        <dbReference type="ChEBI" id="CHEBI:57540"/>
        <dbReference type="ChEBI" id="CHEBI:57945"/>
        <dbReference type="EC" id="1.2.1.3"/>
    </reaction>
</comment>
<evidence type="ECO:0000256" key="8">
    <source>
        <dbReference type="ARBA" id="ARBA00049194"/>
    </source>
</evidence>
<dbReference type="GO" id="GO:0004029">
    <property type="term" value="F:aldehyde dehydrogenase (NAD+) activity"/>
    <property type="evidence" value="ECO:0007669"/>
    <property type="project" value="UniProtKB-EC"/>
</dbReference>
<dbReference type="Proteomes" id="UP000310754">
    <property type="component" value="Unassembled WGS sequence"/>
</dbReference>
<keyword evidence="11" id="KW-1185">Reference proteome</keyword>
<evidence type="ECO:0000256" key="6">
    <source>
        <dbReference type="ARBA" id="ARBA00023097"/>
    </source>
</evidence>
<accession>A0A4S4A6N1</accession>
<keyword evidence="2" id="KW-0479">Metal-binding</keyword>
<evidence type="ECO:0000256" key="2">
    <source>
        <dbReference type="ARBA" id="ARBA00022723"/>
    </source>
</evidence>
<keyword evidence="4" id="KW-0630">Potassium</keyword>
<dbReference type="PROSITE" id="PS00070">
    <property type="entry name" value="ALDEHYDE_DEHYDR_CYS"/>
    <property type="match status" value="1"/>
</dbReference>
<evidence type="ECO:0000256" key="7">
    <source>
        <dbReference type="ARBA" id="ARBA00024226"/>
    </source>
</evidence>
<dbReference type="InterPro" id="IPR016163">
    <property type="entry name" value="Ald_DH_C"/>
</dbReference>
<evidence type="ECO:0000256" key="3">
    <source>
        <dbReference type="ARBA" id="ARBA00022857"/>
    </source>
</evidence>
<dbReference type="EMBL" id="SSOA01000001">
    <property type="protein sequence ID" value="THF54069.1"/>
    <property type="molecule type" value="Genomic_DNA"/>
</dbReference>
<evidence type="ECO:0000256" key="4">
    <source>
        <dbReference type="ARBA" id="ARBA00022958"/>
    </source>
</evidence>
<dbReference type="InterPro" id="IPR016160">
    <property type="entry name" value="Ald_DH_CS_CYS"/>
</dbReference>
<dbReference type="Gene3D" id="3.40.309.10">
    <property type="entry name" value="Aldehyde Dehydrogenase, Chain A, domain 2"/>
    <property type="match status" value="1"/>
</dbReference>
<dbReference type="InterPro" id="IPR016162">
    <property type="entry name" value="Ald_DH_N"/>
</dbReference>
<evidence type="ECO:0000256" key="1">
    <source>
        <dbReference type="ARBA" id="ARBA00009986"/>
    </source>
</evidence>
<reference evidence="10 11" key="1">
    <citation type="submission" date="2019-04" db="EMBL/GenBank/DDBJ databases">
        <title>Rhizobium terrae sp. nov., isolated from a paddy soil.</title>
        <authorList>
            <person name="Lin S.-Y."/>
            <person name="Hameed A."/>
            <person name="Huang H.-I."/>
            <person name="Young C.-C."/>
        </authorList>
    </citation>
    <scope>NUCLEOTIDE SEQUENCE [LARGE SCALE GENOMIC DNA]</scope>
    <source>
        <strain evidence="10 11">CC-HIH110</strain>
    </source>
</reference>
<dbReference type="Gene3D" id="3.40.605.10">
    <property type="entry name" value="Aldehyde Dehydrogenase, Chain A, domain 1"/>
    <property type="match status" value="1"/>
</dbReference>
<evidence type="ECO:0000256" key="5">
    <source>
        <dbReference type="ARBA" id="ARBA00023002"/>
    </source>
</evidence>
<evidence type="ECO:0000313" key="10">
    <source>
        <dbReference type="EMBL" id="THF54069.1"/>
    </source>
</evidence>
<dbReference type="InterPro" id="IPR015590">
    <property type="entry name" value="Aldehyde_DH_dom"/>
</dbReference>
<dbReference type="SUPFAM" id="SSF53720">
    <property type="entry name" value="ALDH-like"/>
    <property type="match status" value="1"/>
</dbReference>
<keyword evidence="5" id="KW-0560">Oxidoreductase</keyword>
<gene>
    <name evidence="10" type="ORF">E6C51_02965</name>
</gene>
<dbReference type="Pfam" id="PF00171">
    <property type="entry name" value="Aldedh"/>
    <property type="match status" value="1"/>
</dbReference>
<dbReference type="PANTHER" id="PTHR42804:SF1">
    <property type="entry name" value="ALDEHYDE DEHYDROGENASE-RELATED"/>
    <property type="match status" value="1"/>
</dbReference>
<dbReference type="FunFam" id="3.40.309.10:FF:000012">
    <property type="entry name" value="Betaine aldehyde dehydrogenase"/>
    <property type="match status" value="1"/>
</dbReference>